<accession>X1W331</accession>
<reference evidence="1" key="1">
    <citation type="journal article" date="2014" name="Front. Microbiol.">
        <title>High frequency of phylogenetically diverse reductive dehalogenase-homologous genes in deep subseafloor sedimentary metagenomes.</title>
        <authorList>
            <person name="Kawai M."/>
            <person name="Futagami T."/>
            <person name="Toyoda A."/>
            <person name="Takaki Y."/>
            <person name="Nishi S."/>
            <person name="Hori S."/>
            <person name="Arai W."/>
            <person name="Tsubouchi T."/>
            <person name="Morono Y."/>
            <person name="Uchiyama I."/>
            <person name="Ito T."/>
            <person name="Fujiyama A."/>
            <person name="Inagaki F."/>
            <person name="Takami H."/>
        </authorList>
    </citation>
    <scope>NUCLEOTIDE SEQUENCE</scope>
    <source>
        <strain evidence="1">Expedition CK06-06</strain>
    </source>
</reference>
<evidence type="ECO:0000313" key="1">
    <source>
        <dbReference type="EMBL" id="GAJ24745.1"/>
    </source>
</evidence>
<sequence length="70" mass="8103">MKCPMLTMYAVTLKTPEEFKDRDCLKEECAWWNSEVAACSVVSLVLELSTLSEIMAGIKFKMPHEEQFRK</sequence>
<protein>
    <submittedName>
        <fullName evidence="1">Uncharacterized protein</fullName>
    </submittedName>
</protein>
<dbReference type="AlphaFoldDB" id="X1W331"/>
<organism evidence="1">
    <name type="scientific">marine sediment metagenome</name>
    <dbReference type="NCBI Taxonomy" id="412755"/>
    <lineage>
        <taxon>unclassified sequences</taxon>
        <taxon>metagenomes</taxon>
        <taxon>ecological metagenomes</taxon>
    </lineage>
</organism>
<proteinExistence type="predicted"/>
<dbReference type="EMBL" id="BARW01037492">
    <property type="protein sequence ID" value="GAJ24745.1"/>
    <property type="molecule type" value="Genomic_DNA"/>
</dbReference>
<gene>
    <name evidence="1" type="ORF">S12H4_57867</name>
</gene>
<comment type="caution">
    <text evidence="1">The sequence shown here is derived from an EMBL/GenBank/DDBJ whole genome shotgun (WGS) entry which is preliminary data.</text>
</comment>
<name>X1W331_9ZZZZ</name>